<dbReference type="InterPro" id="IPR036291">
    <property type="entry name" value="NAD(P)-bd_dom_sf"/>
</dbReference>
<dbReference type="Pfam" id="PF13460">
    <property type="entry name" value="NAD_binding_10"/>
    <property type="match status" value="1"/>
</dbReference>
<gene>
    <name evidence="2" type="ORF">GCM10022239_16340</name>
</gene>
<dbReference type="InterPro" id="IPR051207">
    <property type="entry name" value="ComplexI_NDUFA9_subunit"/>
</dbReference>
<reference evidence="3" key="1">
    <citation type="journal article" date="2019" name="Int. J. Syst. Evol. Microbiol.">
        <title>The Global Catalogue of Microorganisms (GCM) 10K type strain sequencing project: providing services to taxonomists for standard genome sequencing and annotation.</title>
        <authorList>
            <consortium name="The Broad Institute Genomics Platform"/>
            <consortium name="The Broad Institute Genome Sequencing Center for Infectious Disease"/>
            <person name="Wu L."/>
            <person name="Ma J."/>
        </authorList>
    </citation>
    <scope>NUCLEOTIDE SEQUENCE [LARGE SCALE GENOMIC DNA]</scope>
    <source>
        <strain evidence="3">JCM 16949</strain>
    </source>
</reference>
<evidence type="ECO:0000313" key="3">
    <source>
        <dbReference type="Proteomes" id="UP001501004"/>
    </source>
</evidence>
<dbReference type="PANTHER" id="PTHR12126">
    <property type="entry name" value="NADH-UBIQUINONE OXIDOREDUCTASE 39 KDA SUBUNIT-RELATED"/>
    <property type="match status" value="1"/>
</dbReference>
<organism evidence="2 3">
    <name type="scientific">Leifsonella bigeumensis</name>
    <dbReference type="NCBI Taxonomy" id="433643"/>
    <lineage>
        <taxon>Bacteria</taxon>
        <taxon>Bacillati</taxon>
        <taxon>Actinomycetota</taxon>
        <taxon>Actinomycetes</taxon>
        <taxon>Micrococcales</taxon>
        <taxon>Microbacteriaceae</taxon>
        <taxon>Leifsonella</taxon>
    </lineage>
</organism>
<evidence type="ECO:0000259" key="1">
    <source>
        <dbReference type="Pfam" id="PF13460"/>
    </source>
</evidence>
<name>A0ABP7FKD1_9MICO</name>
<dbReference type="Proteomes" id="UP001501004">
    <property type="component" value="Unassembled WGS sequence"/>
</dbReference>
<dbReference type="SUPFAM" id="SSF51735">
    <property type="entry name" value="NAD(P)-binding Rossmann-fold domains"/>
    <property type="match status" value="1"/>
</dbReference>
<accession>A0ABP7FKD1</accession>
<feature type="domain" description="NAD(P)-binding" evidence="1">
    <location>
        <begin position="36"/>
        <end position="132"/>
    </location>
</feature>
<dbReference type="RefSeq" id="WP_344755571.1">
    <property type="nucleotide sequence ID" value="NZ_BAABAE010000003.1"/>
</dbReference>
<dbReference type="InterPro" id="IPR016040">
    <property type="entry name" value="NAD(P)-bd_dom"/>
</dbReference>
<evidence type="ECO:0000313" key="2">
    <source>
        <dbReference type="EMBL" id="GAA3741410.1"/>
    </source>
</evidence>
<protein>
    <recommendedName>
        <fullName evidence="1">NAD(P)-binding domain-containing protein</fullName>
    </recommendedName>
</protein>
<sequence>MRIAITGGTGFVGRHLTERFDPADVVAVSRRTGVGVDDVEALAAAFEGCEVVAHLAGIDRELGKQTFQRVHIDGTANVIEAAKRAGVRKIVLLSFLRARPDSDSGYLESKWAAEELVRASGLDYTILKAGMIYGRGDQFVDRLSRTAYSFRVFPAVGFRERPVRPIPVGDLVDIAVAAVNGRMSGETVAVTGAEELLLSEAFRRVGRVVGKKVWVTAAPVWALYAAAQFFEWTMKVPLVAKAPLRMLAEGVVDATPPASAVPDDLTPQTMFTDDEIRRALPEPGGFGWSDLRFIRSATPR</sequence>
<dbReference type="EMBL" id="BAABAE010000003">
    <property type="protein sequence ID" value="GAA3741410.1"/>
    <property type="molecule type" value="Genomic_DNA"/>
</dbReference>
<dbReference type="PANTHER" id="PTHR12126:SF11">
    <property type="entry name" value="NADH DEHYDROGENASE [UBIQUINONE] 1 ALPHA SUBCOMPLEX SUBUNIT 9, MITOCHONDRIAL"/>
    <property type="match status" value="1"/>
</dbReference>
<keyword evidence="3" id="KW-1185">Reference proteome</keyword>
<proteinExistence type="predicted"/>
<comment type="caution">
    <text evidence="2">The sequence shown here is derived from an EMBL/GenBank/DDBJ whole genome shotgun (WGS) entry which is preliminary data.</text>
</comment>
<dbReference type="Gene3D" id="3.40.50.720">
    <property type="entry name" value="NAD(P)-binding Rossmann-like Domain"/>
    <property type="match status" value="1"/>
</dbReference>